<evidence type="ECO:0000256" key="5">
    <source>
        <dbReference type="ARBA" id="ARBA00022723"/>
    </source>
</evidence>
<keyword evidence="8 10" id="KW-0456">Lyase</keyword>
<keyword evidence="5 10" id="KW-0479">Metal-binding</keyword>
<dbReference type="InterPro" id="IPR005131">
    <property type="entry name" value="Ser_deHydtase_bsu"/>
</dbReference>
<dbReference type="Gene3D" id="3.30.1330.90">
    <property type="entry name" value="D-3-phosphoglycerate dehydrogenase, domain 3"/>
    <property type="match status" value="1"/>
</dbReference>
<keyword evidence="15" id="KW-1185">Reference proteome</keyword>
<dbReference type="GO" id="GO:0006094">
    <property type="term" value="P:gluconeogenesis"/>
    <property type="evidence" value="ECO:0007669"/>
    <property type="project" value="UniProtKB-KW"/>
</dbReference>
<evidence type="ECO:0000256" key="7">
    <source>
        <dbReference type="ARBA" id="ARBA00023014"/>
    </source>
</evidence>
<dbReference type="Gene3D" id="3.30.70.260">
    <property type="match status" value="1"/>
</dbReference>
<dbReference type="STRING" id="1125725.HMPREF1325_1825"/>
<evidence type="ECO:0000313" key="14">
    <source>
        <dbReference type="Proteomes" id="UP000016412"/>
    </source>
</evidence>
<comment type="caution">
    <text evidence="12">The sequence shown here is derived from an EMBL/GenBank/DDBJ whole genome shotgun (WGS) entry which is preliminary data.</text>
</comment>
<dbReference type="EMBL" id="AUZJ01000002">
    <property type="protein sequence ID" value="ERF61882.1"/>
    <property type="molecule type" value="Genomic_DNA"/>
</dbReference>
<evidence type="ECO:0000256" key="2">
    <source>
        <dbReference type="ARBA" id="ARBA00008636"/>
    </source>
</evidence>
<keyword evidence="7 10" id="KW-0411">Iron-sulfur</keyword>
<keyword evidence="6 10" id="KW-0408">Iron</keyword>
<name>U2MMA2_TRESO</name>
<dbReference type="SUPFAM" id="SSF143548">
    <property type="entry name" value="Serine metabolism enzymes domain"/>
    <property type="match status" value="1"/>
</dbReference>
<evidence type="ECO:0000313" key="13">
    <source>
        <dbReference type="EMBL" id="ERK00374.1"/>
    </source>
</evidence>
<dbReference type="EMBL" id="AVQI01000067">
    <property type="protein sequence ID" value="ERK00374.1"/>
    <property type="molecule type" value="Genomic_DNA"/>
</dbReference>
<evidence type="ECO:0000256" key="1">
    <source>
        <dbReference type="ARBA" id="ARBA00001966"/>
    </source>
</evidence>
<comment type="cofactor">
    <cofactor evidence="1 10">
        <name>[4Fe-4S] cluster</name>
        <dbReference type="ChEBI" id="CHEBI:49883"/>
    </cofactor>
</comment>
<dbReference type="AlphaFoldDB" id="U2MMA2"/>
<evidence type="ECO:0000256" key="4">
    <source>
        <dbReference type="ARBA" id="ARBA00022485"/>
    </source>
</evidence>
<evidence type="ECO:0000256" key="10">
    <source>
        <dbReference type="RuleBase" id="RU366059"/>
    </source>
</evidence>
<dbReference type="PIRSF" id="PIRSF036692">
    <property type="entry name" value="SDH_B"/>
    <property type="match status" value="1"/>
</dbReference>
<dbReference type="EC" id="4.3.1.17" evidence="10"/>
<dbReference type="PATRIC" id="fig|1125725.3.peg.80"/>
<dbReference type="GO" id="GO:0003941">
    <property type="term" value="F:L-serine ammonia-lyase activity"/>
    <property type="evidence" value="ECO:0007669"/>
    <property type="project" value="UniProtKB-UniRule"/>
</dbReference>
<evidence type="ECO:0000256" key="9">
    <source>
        <dbReference type="ARBA" id="ARBA00049406"/>
    </source>
</evidence>
<dbReference type="Pfam" id="PF03315">
    <property type="entry name" value="SDH_beta"/>
    <property type="match status" value="1"/>
</dbReference>
<dbReference type="RefSeq" id="WP_021329146.1">
    <property type="nucleotide sequence ID" value="NZ_AUZJ01000002.1"/>
</dbReference>
<keyword evidence="4 10" id="KW-0004">4Fe-4S</keyword>
<dbReference type="InterPro" id="IPR051318">
    <property type="entry name" value="Fe-S_L-Ser"/>
</dbReference>
<dbReference type="InterPro" id="IPR004643">
    <property type="entry name" value="Fe-S_L-Ser_bsu"/>
</dbReference>
<proteinExistence type="inferred from homology"/>
<protein>
    <recommendedName>
        <fullName evidence="10">L-serine dehydratase</fullName>
        <ecNumber evidence="10">4.3.1.17</ecNumber>
    </recommendedName>
</protein>
<dbReference type="GO" id="GO:0046872">
    <property type="term" value="F:metal ion binding"/>
    <property type="evidence" value="ECO:0007669"/>
    <property type="project" value="UniProtKB-KW"/>
</dbReference>
<dbReference type="Proteomes" id="UP000016646">
    <property type="component" value="Unassembled WGS sequence"/>
</dbReference>
<dbReference type="InterPro" id="IPR045865">
    <property type="entry name" value="ACT-like_dom_sf"/>
</dbReference>
<dbReference type="CDD" id="cd04903">
    <property type="entry name" value="ACT_LSD"/>
    <property type="match status" value="1"/>
</dbReference>
<gene>
    <name evidence="12" type="primary">sdaAB</name>
    <name evidence="13" type="ORF">HMPREF0860_1071</name>
    <name evidence="12" type="ORF">HMPREF1325_1825</name>
</gene>
<organism evidence="12 14">
    <name type="scientific">Treponema socranskii subsp. socranskii VPI DR56BR1116 = ATCC 35536</name>
    <dbReference type="NCBI Taxonomy" id="1125725"/>
    <lineage>
        <taxon>Bacteria</taxon>
        <taxon>Pseudomonadati</taxon>
        <taxon>Spirochaetota</taxon>
        <taxon>Spirochaetia</taxon>
        <taxon>Spirochaetales</taxon>
        <taxon>Treponemataceae</taxon>
        <taxon>Treponema</taxon>
    </lineage>
</organism>
<dbReference type="OrthoDB" id="9813137at2"/>
<dbReference type="PROSITE" id="PS51671">
    <property type="entry name" value="ACT"/>
    <property type="match status" value="1"/>
</dbReference>
<dbReference type="PANTHER" id="PTHR30182">
    <property type="entry name" value="L-SERINE DEHYDRATASE"/>
    <property type="match status" value="1"/>
</dbReference>
<evidence type="ECO:0000256" key="6">
    <source>
        <dbReference type="ARBA" id="ARBA00023004"/>
    </source>
</evidence>
<reference evidence="14 15" key="1">
    <citation type="submission" date="2013-08" db="EMBL/GenBank/DDBJ databases">
        <authorList>
            <person name="Durkin A.S."/>
            <person name="Haft D.R."/>
            <person name="McCorrison J."/>
            <person name="Torralba M."/>
            <person name="Gillis M."/>
            <person name="Haft D.H."/>
            <person name="Methe B."/>
            <person name="Sutton G."/>
            <person name="Nelson K.E."/>
        </authorList>
    </citation>
    <scope>NUCLEOTIDE SEQUENCE [LARGE SCALE GENOMIC DNA]</scope>
    <source>
        <strain evidence="13 15">ATCC 35536</strain>
        <strain evidence="12 14">VPI DR56BR1116</strain>
    </source>
</reference>
<accession>U2MMA2</accession>
<dbReference type="InterPro" id="IPR029009">
    <property type="entry name" value="ASB_dom_sf"/>
</dbReference>
<evidence type="ECO:0000256" key="3">
    <source>
        <dbReference type="ARBA" id="ARBA00022432"/>
    </source>
</evidence>
<evidence type="ECO:0000256" key="8">
    <source>
        <dbReference type="ARBA" id="ARBA00023239"/>
    </source>
</evidence>
<dbReference type="InterPro" id="IPR002912">
    <property type="entry name" value="ACT_dom"/>
</dbReference>
<evidence type="ECO:0000259" key="11">
    <source>
        <dbReference type="PROSITE" id="PS51671"/>
    </source>
</evidence>
<evidence type="ECO:0000313" key="12">
    <source>
        <dbReference type="EMBL" id="ERF61882.1"/>
    </source>
</evidence>
<feature type="domain" description="ACT" evidence="11">
    <location>
        <begin position="147"/>
        <end position="222"/>
    </location>
</feature>
<dbReference type="PANTHER" id="PTHR30182:SF12">
    <property type="entry name" value="L-SERINE DEHYDRATASE, BETA CHAIN-RELATED"/>
    <property type="match status" value="1"/>
</dbReference>
<comment type="catalytic activity">
    <reaction evidence="9 10">
        <text>L-serine = pyruvate + NH4(+)</text>
        <dbReference type="Rhea" id="RHEA:19169"/>
        <dbReference type="ChEBI" id="CHEBI:15361"/>
        <dbReference type="ChEBI" id="CHEBI:28938"/>
        <dbReference type="ChEBI" id="CHEBI:33384"/>
        <dbReference type="EC" id="4.3.1.17"/>
    </reaction>
</comment>
<dbReference type="eggNOG" id="COG1760">
    <property type="taxonomic scope" value="Bacteria"/>
</dbReference>
<comment type="similarity">
    <text evidence="2 10">Belongs to the iron-sulfur dependent L-serine dehydratase family.</text>
</comment>
<sequence length="222" mass="23970">MNVFHIIGPVMIGPSSSHTAGAVRIGRVAHKILEGAEPAKITVELSGSFAKTYAGHGTDRALLAGIMGFDSDSPEIRDAFAIAERKHIRYKIVPVDIPDTHPNTARLSITAKDGKKIIVEGSSIGGGNIRITRINDMKVDFSGENNTLLVLHYDKPGLVAAVTNLMFEEYKTINIGNFKLTRSFKGGPALMTIEVDGQIPDGLTEDIKHIPNVIHILLIKAI</sequence>
<keyword evidence="3 10" id="KW-0312">Gluconeogenesis</keyword>
<evidence type="ECO:0000313" key="15">
    <source>
        <dbReference type="Proteomes" id="UP000016646"/>
    </source>
</evidence>
<dbReference type="Proteomes" id="UP000016412">
    <property type="component" value="Unassembled WGS sequence"/>
</dbReference>
<dbReference type="GO" id="GO:0051539">
    <property type="term" value="F:4 iron, 4 sulfur cluster binding"/>
    <property type="evidence" value="ECO:0007669"/>
    <property type="project" value="UniProtKB-UniRule"/>
</dbReference>
<dbReference type="NCBIfam" id="TIGR00719">
    <property type="entry name" value="sda_beta"/>
    <property type="match status" value="1"/>
</dbReference>
<dbReference type="SUPFAM" id="SSF55021">
    <property type="entry name" value="ACT-like"/>
    <property type="match status" value="1"/>
</dbReference>